<dbReference type="OrthoDB" id="9342777at2"/>
<dbReference type="Proteomes" id="UP000235945">
    <property type="component" value="Unassembled WGS sequence"/>
</dbReference>
<evidence type="ECO:0000313" key="4">
    <source>
        <dbReference type="EMBL" id="PNE33755.1"/>
    </source>
</evidence>
<dbReference type="RefSeq" id="WP_102918534.1">
    <property type="nucleotide sequence ID" value="NZ_JACHJF010000009.1"/>
</dbReference>
<keyword evidence="5" id="KW-1185">Reference proteome</keyword>
<dbReference type="EMBL" id="JACHJF010000009">
    <property type="protein sequence ID" value="MBB5119889.1"/>
    <property type="molecule type" value="Genomic_DNA"/>
</dbReference>
<feature type="region of interest" description="Disordered" evidence="1">
    <location>
        <begin position="1"/>
        <end position="20"/>
    </location>
</feature>
<evidence type="ECO:0000256" key="1">
    <source>
        <dbReference type="SAM" id="MobiDB-lite"/>
    </source>
</evidence>
<dbReference type="AlphaFoldDB" id="A0A2N8NYB9"/>
<keyword evidence="2" id="KW-1133">Transmembrane helix</keyword>
<sequence length="224" mass="24277">MGPDDERDGPGGGGAGATRPSLPARVAVAAGAAVVAVAAAVHLTMVFLHVAPSNTVSKQHAKAIGDYIYPEFEQNWKFFAPNPLQQNVAVQARAELRGPDGRTTLTRWTDLSAQDGAAIHHNLLPSHAQQNLLRRAWDFYTGTHDVRERPNGLRGSLSEEYIRRIAVARLSGQEGRPVQRVQVRSVTTVVAPPPWSDEKGGGKPSYRTLAWWPVATADLPEANR</sequence>
<protein>
    <submittedName>
        <fullName evidence="4">Membrane protein</fullName>
    </submittedName>
</protein>
<dbReference type="Proteomes" id="UP000528608">
    <property type="component" value="Unassembled WGS sequence"/>
</dbReference>
<comment type="caution">
    <text evidence="4">The sequence shown here is derived from an EMBL/GenBank/DDBJ whole genome shotgun (WGS) entry which is preliminary data.</text>
</comment>
<evidence type="ECO:0000256" key="2">
    <source>
        <dbReference type="SAM" id="Phobius"/>
    </source>
</evidence>
<gene>
    <name evidence="4" type="ORF">AF335_13160</name>
    <name evidence="3" type="ORF">FHS36_003323</name>
</gene>
<name>A0A2N8NYB9_STREU</name>
<feature type="transmembrane region" description="Helical" evidence="2">
    <location>
        <begin position="26"/>
        <end position="48"/>
    </location>
</feature>
<evidence type="ECO:0000313" key="3">
    <source>
        <dbReference type="EMBL" id="MBB5119889.1"/>
    </source>
</evidence>
<keyword evidence="2" id="KW-0812">Transmembrane</keyword>
<dbReference type="EMBL" id="LGUI01000003">
    <property type="protein sequence ID" value="PNE33755.1"/>
    <property type="molecule type" value="Genomic_DNA"/>
</dbReference>
<accession>A0A2N8NYB9</accession>
<evidence type="ECO:0000313" key="5">
    <source>
        <dbReference type="Proteomes" id="UP000235945"/>
    </source>
</evidence>
<organism evidence="4 5">
    <name type="scientific">Streptomyces eurocidicus</name>
    <name type="common">Streptoverticillium eurocidicus</name>
    <dbReference type="NCBI Taxonomy" id="66423"/>
    <lineage>
        <taxon>Bacteria</taxon>
        <taxon>Bacillati</taxon>
        <taxon>Actinomycetota</taxon>
        <taxon>Actinomycetes</taxon>
        <taxon>Kitasatosporales</taxon>
        <taxon>Streptomycetaceae</taxon>
        <taxon>Streptomyces</taxon>
    </lineage>
</organism>
<proteinExistence type="predicted"/>
<dbReference type="Pfam" id="PF19136">
    <property type="entry name" value="DUF5819"/>
    <property type="match status" value="1"/>
</dbReference>
<reference evidence="3 6" key="3">
    <citation type="submission" date="2020-08" db="EMBL/GenBank/DDBJ databases">
        <title>Genomic Encyclopedia of Type Strains, Phase III (KMG-III): the genomes of soil and plant-associated and newly described type strains.</title>
        <authorList>
            <person name="Whitman W."/>
        </authorList>
    </citation>
    <scope>NUCLEOTIDE SEQUENCE [LARGE SCALE GENOMIC DNA]</scope>
    <source>
        <strain evidence="3 6">CECT 3259</strain>
    </source>
</reference>
<evidence type="ECO:0000313" key="6">
    <source>
        <dbReference type="Proteomes" id="UP000528608"/>
    </source>
</evidence>
<reference evidence="5" key="2">
    <citation type="submission" date="2015-07" db="EMBL/GenBank/DDBJ databases">
        <authorList>
            <person name="Graham D.E."/>
            <person name="Giannone R.J."/>
            <person name="Gulvik C.A."/>
            <person name="Hettich R.L."/>
            <person name="Klingeman D.M."/>
            <person name="Mahan K.M."/>
            <person name="Parry R.J."/>
            <person name="Spain J.C."/>
        </authorList>
    </citation>
    <scope>NUCLEOTIDE SEQUENCE [LARGE SCALE GENOMIC DNA]</scope>
    <source>
        <strain evidence="5">ATCC 27428</strain>
    </source>
</reference>
<reference evidence="4" key="1">
    <citation type="submission" date="2015-07" db="EMBL/GenBank/DDBJ databases">
        <authorList>
            <person name="Noorani M."/>
        </authorList>
    </citation>
    <scope>NUCLEOTIDE SEQUENCE [LARGE SCALE GENOMIC DNA]</scope>
    <source>
        <strain evidence="4">ATCC 27428</strain>
    </source>
</reference>
<keyword evidence="2" id="KW-0472">Membrane</keyword>
<dbReference type="InterPro" id="IPR043857">
    <property type="entry name" value="DUF5819"/>
</dbReference>